<accession>A0AAW9YRF6</accession>
<gene>
    <name evidence="2" type="ORF">CHQ83_07580</name>
</gene>
<evidence type="ECO:0000313" key="3">
    <source>
        <dbReference type="Proteomes" id="UP000774689"/>
    </source>
</evidence>
<feature type="non-terminal residue" evidence="2">
    <location>
        <position position="1"/>
    </location>
</feature>
<evidence type="ECO:0000313" key="2">
    <source>
        <dbReference type="EMBL" id="NIY57068.1"/>
    </source>
</evidence>
<dbReference type="Pfam" id="PF25963">
    <property type="entry name" value="Beta-barrel_AAEA"/>
    <property type="match status" value="1"/>
</dbReference>
<sequence length="34" mass="3730">WVRLSKRIPVDIALDVIPKSVNLISGINATVTIQ</sequence>
<proteinExistence type="predicted"/>
<dbReference type="AlphaFoldDB" id="A0AAW9YRF6"/>
<comment type="caution">
    <text evidence="2">The sequence shown here is derived from an EMBL/GenBank/DDBJ whole genome shotgun (WGS) entry which is preliminary data.</text>
</comment>
<name>A0AAW9YRF6_9GAMM</name>
<protein>
    <submittedName>
        <fullName evidence="2">HlyD family secretion protein</fullName>
    </submittedName>
</protein>
<dbReference type="EMBL" id="QPQM01000018">
    <property type="protein sequence ID" value="NIY57068.1"/>
    <property type="molecule type" value="Genomic_DNA"/>
</dbReference>
<dbReference type="Proteomes" id="UP000774689">
    <property type="component" value="Unassembled WGS sequence"/>
</dbReference>
<feature type="domain" description="p-hydroxybenzoic acid efflux pump subunit AaeA-like beta-barrel" evidence="1">
    <location>
        <begin position="1"/>
        <end position="34"/>
    </location>
</feature>
<dbReference type="InterPro" id="IPR058634">
    <property type="entry name" value="AaeA-lik-b-barrel"/>
</dbReference>
<reference evidence="2" key="1">
    <citation type="journal article" date="2020" name="Int. J. Syst. Evol. Microbiol.">
        <title>Reclassification of Francisella noatunensis subsp. orientalis Ottem et al. 2009 as Francisella orientalis sp. nov., Francisella noatunensis subsp. chilensis subsp. nov. and emended description of Francisella noatunensis.</title>
        <authorList>
            <person name="Ramirez-Paredes J.G."/>
            <person name="Larsson P."/>
            <person name="Thompson K.D."/>
            <person name="Penman D.J."/>
            <person name="Busse H.J."/>
            <person name="Ohrman C."/>
            <person name="Sjodin A."/>
            <person name="Soto E."/>
            <person name="Richards R.H."/>
            <person name="Adams A."/>
            <person name="Colquhoun D.J."/>
        </authorList>
    </citation>
    <scope>NUCLEOTIDE SEQUENCE</scope>
    <source>
        <strain evidence="2">LADL-07285A</strain>
    </source>
</reference>
<organism evidence="2 3">
    <name type="scientific">Francisella orientalis</name>
    <dbReference type="NCBI Taxonomy" id="299583"/>
    <lineage>
        <taxon>Bacteria</taxon>
        <taxon>Pseudomonadati</taxon>
        <taxon>Pseudomonadota</taxon>
        <taxon>Gammaproteobacteria</taxon>
        <taxon>Thiotrichales</taxon>
        <taxon>Francisellaceae</taxon>
        <taxon>Francisella</taxon>
    </lineage>
</organism>
<evidence type="ECO:0000259" key="1">
    <source>
        <dbReference type="Pfam" id="PF25963"/>
    </source>
</evidence>